<evidence type="ECO:0000313" key="1">
    <source>
        <dbReference type="EMBL" id="EUB57403.1"/>
    </source>
</evidence>
<dbReference type="AlphaFoldDB" id="W6U845"/>
<accession>W6U845</accession>
<keyword evidence="2" id="KW-1185">Reference proteome</keyword>
<reference evidence="1 2" key="1">
    <citation type="journal article" date="2013" name="Nat. Genet.">
        <title>The genome of the hydatid tapeworm Echinococcus granulosus.</title>
        <authorList>
            <person name="Zheng H."/>
            <person name="Zhang W."/>
            <person name="Zhang L."/>
            <person name="Zhang Z."/>
            <person name="Li J."/>
            <person name="Lu G."/>
            <person name="Zhu Y."/>
            <person name="Wang Y."/>
            <person name="Huang Y."/>
            <person name="Liu J."/>
            <person name="Kang H."/>
            <person name="Chen J."/>
            <person name="Wang L."/>
            <person name="Chen A."/>
            <person name="Yu S."/>
            <person name="Gao Z."/>
            <person name="Jin L."/>
            <person name="Gu W."/>
            <person name="Wang Z."/>
            <person name="Zhao L."/>
            <person name="Shi B."/>
            <person name="Wen H."/>
            <person name="Lin R."/>
            <person name="Jones M.K."/>
            <person name="Brejova B."/>
            <person name="Vinar T."/>
            <person name="Zhao G."/>
            <person name="McManus D.P."/>
            <person name="Chen Z."/>
            <person name="Zhou Y."/>
            <person name="Wang S."/>
        </authorList>
    </citation>
    <scope>NUCLEOTIDE SEQUENCE [LARGE SCALE GENOMIC DNA]</scope>
</reference>
<dbReference type="KEGG" id="egl:EGR_07727"/>
<name>W6U845_ECHGR</name>
<comment type="caution">
    <text evidence="1">The sequence shown here is derived from an EMBL/GenBank/DDBJ whole genome shotgun (WGS) entry which is preliminary data.</text>
</comment>
<evidence type="ECO:0000313" key="2">
    <source>
        <dbReference type="Proteomes" id="UP000019149"/>
    </source>
</evidence>
<sequence length="329" mass="37956">MGGFNTFNYHILTEVKEQLRIGGLTRTIGYLVCSGRFPCESLVSKVSNRLNKYMSATHHSRFPDDVESVLCTLQSVITSPFIQPLEWFQCWKQCQLGIMTSGGKGAIFPFSPSKLLLMPRNLTDLKCRNFYLLSNEDKKGEKLNVGNEWIMRVFIRLPFSPIKNTQKDTHLRVYMPNPYLKIEHLPPTENQAVQRRIYMFSAKLGRILLNWPKRQTTIPTWGICSASFPNNTISWKWIITSHFIFCWDDGHNPPMSGAFKTLTNNNKWKVISSIHNFSTSKKLEQDYHPKSGGGKNQRQIAFLNQISLDFLLHVCYFSPKTIDELVIKI</sequence>
<dbReference type="EMBL" id="APAU02000085">
    <property type="protein sequence ID" value="EUB57403.1"/>
    <property type="molecule type" value="Genomic_DNA"/>
</dbReference>
<proteinExistence type="predicted"/>
<dbReference type="RefSeq" id="XP_024348599.1">
    <property type="nucleotide sequence ID" value="XM_024496976.1"/>
</dbReference>
<dbReference type="Proteomes" id="UP000019149">
    <property type="component" value="Unassembled WGS sequence"/>
</dbReference>
<gene>
    <name evidence="1" type="ORF">EGR_07727</name>
</gene>
<protein>
    <submittedName>
        <fullName evidence="1">Uncharacterized protein</fullName>
    </submittedName>
</protein>
<dbReference type="GeneID" id="36343442"/>
<organism evidence="1 2">
    <name type="scientific">Echinococcus granulosus</name>
    <name type="common">Hydatid tapeworm</name>
    <dbReference type="NCBI Taxonomy" id="6210"/>
    <lineage>
        <taxon>Eukaryota</taxon>
        <taxon>Metazoa</taxon>
        <taxon>Spiralia</taxon>
        <taxon>Lophotrochozoa</taxon>
        <taxon>Platyhelminthes</taxon>
        <taxon>Cestoda</taxon>
        <taxon>Eucestoda</taxon>
        <taxon>Cyclophyllidea</taxon>
        <taxon>Taeniidae</taxon>
        <taxon>Echinococcus</taxon>
        <taxon>Echinococcus granulosus group</taxon>
    </lineage>
</organism>
<dbReference type="CTD" id="36343442"/>